<sequence>MTGNTSKWRAPLAGLASIAMLATMGVAASTANAATTGTSGDTTTNYKVNIYDPDQPWKPTSVSTTAKWGQVLTPLTADPYAAAGDGKVFDYFSYDKAGNEKIGDVLVVKGATKVFAQYKQAVKVSFDFNGDKTVDAAVDVAKGTALTASEYQSALSAASVAKDGTTGEPAGTGSLSGKTFAGLTYTYTEKNSADDLYTNQIFNADTTLYGRFDTNQNLSTVAFRNAGKSSPFATNYTLADHAFPEFRAPKTANWKVDGALEGADYDFTQSVKNKNQDAPTAADLTLVAPDTTSLQNVTVTYHFTNGPASNSTLSDGTNVVKTTADQKLTKPVDPVAFGAVFTGWYTNPAADGTSQAVKWDEPISKQNGYKANGTLDLWAGWDTAHAAELVYNLGYNADFDAATGGKQFEFVYAGTKKDLPAGLEEYYQTEAQKDAAKGEYTTRKLTGWYLGNNSNDVVTSATAPAAGSYETFTAKWDASYSVRLNGNGGKFDGQTYKWVTAAKGAKLADILVEPVRDGYTLAYWVVGDSTSTTKVDTSKTVDYYDGATLTAKWTASSKLDVNALRNQFKLAYNNQSADALTVAAYGYTDASAKAYIKAVYALEDQYKAYQSMAESQAKVDAASALLPKYQAAEQLLVKSNGADVPDGKVAVYRAFNPNETRGGSHLYTTSFAEYSSVVRAGWKAEGVQFQTTSSKKAEPVYRAYNPNDGSHFYTLSQVEFNHVIKAGWKDEGVAWYVAKDASESVLRIYNPNSGEHVFTLSKAEVNNAVKAGWNDEGVAFKAYAK</sequence>
<dbReference type="InterPro" id="IPR043708">
    <property type="entry name" value="DUF5648"/>
</dbReference>
<feature type="domain" description="DUF5648" evidence="2">
    <location>
        <begin position="651"/>
        <end position="782"/>
    </location>
</feature>
<protein>
    <submittedName>
        <fullName evidence="3">InlB B-repeat-containing protein</fullName>
    </submittedName>
</protein>
<accession>A0ABS5USJ5</accession>
<evidence type="ECO:0000313" key="3">
    <source>
        <dbReference type="EMBL" id="MBT1173867.1"/>
    </source>
</evidence>
<dbReference type="RefSeq" id="WP_214359102.1">
    <property type="nucleotide sequence ID" value="NZ_JAFEJS010000018.1"/>
</dbReference>
<feature type="chain" id="PRO_5046667298" evidence="1">
    <location>
        <begin position="34"/>
        <end position="785"/>
    </location>
</feature>
<feature type="signal peptide" evidence="1">
    <location>
        <begin position="1"/>
        <end position="33"/>
    </location>
</feature>
<dbReference type="EMBL" id="JAFEJS010000018">
    <property type="protein sequence ID" value="MBT1173867.1"/>
    <property type="molecule type" value="Genomic_DNA"/>
</dbReference>
<evidence type="ECO:0000259" key="2">
    <source>
        <dbReference type="Pfam" id="PF18885"/>
    </source>
</evidence>
<comment type="caution">
    <text evidence="3">The sequence shown here is derived from an EMBL/GenBank/DDBJ whole genome shotgun (WGS) entry which is preliminary data.</text>
</comment>
<dbReference type="Gene3D" id="2.60.40.4270">
    <property type="entry name" value="Listeria-Bacteroides repeat domain"/>
    <property type="match status" value="2"/>
</dbReference>
<gene>
    <name evidence="3" type="ORF">JS528_11105</name>
</gene>
<dbReference type="InterPro" id="IPR042229">
    <property type="entry name" value="Listeria/Bacterioides_rpt_sf"/>
</dbReference>
<name>A0ABS5USJ5_9BIFI</name>
<keyword evidence="4" id="KW-1185">Reference proteome</keyword>
<proteinExistence type="predicted"/>
<dbReference type="Proteomes" id="UP000773064">
    <property type="component" value="Unassembled WGS sequence"/>
</dbReference>
<evidence type="ECO:0000256" key="1">
    <source>
        <dbReference type="SAM" id="SignalP"/>
    </source>
</evidence>
<organism evidence="3 4">
    <name type="scientific">Bifidobacterium santillanense</name>
    <dbReference type="NCBI Taxonomy" id="2809028"/>
    <lineage>
        <taxon>Bacteria</taxon>
        <taxon>Bacillati</taxon>
        <taxon>Actinomycetota</taxon>
        <taxon>Actinomycetes</taxon>
        <taxon>Bifidobacteriales</taxon>
        <taxon>Bifidobacteriaceae</taxon>
        <taxon>Bifidobacterium</taxon>
    </lineage>
</organism>
<dbReference type="Pfam" id="PF18885">
    <property type="entry name" value="DUF5648"/>
    <property type="match status" value="1"/>
</dbReference>
<evidence type="ECO:0000313" key="4">
    <source>
        <dbReference type="Proteomes" id="UP000773064"/>
    </source>
</evidence>
<keyword evidence="1" id="KW-0732">Signal</keyword>
<reference evidence="3 4" key="1">
    <citation type="journal article" date="2021" name="Environ. Microbiol.">
        <title>Genetic insights into the dark matter of the mammalian gut microbiota through targeted genome reconstruction.</title>
        <authorList>
            <person name="Lugli G.A."/>
            <person name="Alessandri G."/>
            <person name="Milani C."/>
            <person name="Viappiani A."/>
            <person name="Fontana F."/>
            <person name="Tarracchini C."/>
            <person name="Mancabelli L."/>
            <person name="Argentini C."/>
            <person name="Ruiz L."/>
            <person name="Margolles A."/>
            <person name="van Sinderen D."/>
            <person name="Turroni F."/>
            <person name="Ventura M."/>
        </authorList>
    </citation>
    <scope>NUCLEOTIDE SEQUENCE [LARGE SCALE GENOMIC DNA]</scope>
    <source>
        <strain evidence="3 4">MA2</strain>
    </source>
</reference>